<dbReference type="Proteomes" id="UP000541857">
    <property type="component" value="Unassembled WGS sequence"/>
</dbReference>
<dbReference type="AlphaFoldDB" id="A0A7W2M6J2"/>
<dbReference type="GO" id="GO:0016757">
    <property type="term" value="F:glycosyltransferase activity"/>
    <property type="evidence" value="ECO:0007669"/>
    <property type="project" value="UniProtKB-ARBA"/>
</dbReference>
<gene>
    <name evidence="2" type="ORF">H3Z82_12930</name>
</gene>
<keyword evidence="3" id="KW-1185">Reference proteome</keyword>
<accession>A0A7W2M6J2</accession>
<dbReference type="EMBL" id="JACGLT010000010">
    <property type="protein sequence ID" value="MBA6153631.1"/>
    <property type="molecule type" value="Genomic_DNA"/>
</dbReference>
<evidence type="ECO:0000313" key="3">
    <source>
        <dbReference type="Proteomes" id="UP000541857"/>
    </source>
</evidence>
<dbReference type="RefSeq" id="WP_182205929.1">
    <property type="nucleotide sequence ID" value="NZ_JACGLT010000010.1"/>
</dbReference>
<evidence type="ECO:0000313" key="2">
    <source>
        <dbReference type="EMBL" id="MBA6153631.1"/>
    </source>
</evidence>
<evidence type="ECO:0000259" key="1">
    <source>
        <dbReference type="Pfam" id="PF13439"/>
    </source>
</evidence>
<keyword evidence="2" id="KW-0808">Transferase</keyword>
<organism evidence="2 3">
    <name type="scientific">Gelidibacter maritimus</name>
    <dbReference type="NCBI Taxonomy" id="2761487"/>
    <lineage>
        <taxon>Bacteria</taxon>
        <taxon>Pseudomonadati</taxon>
        <taxon>Bacteroidota</taxon>
        <taxon>Flavobacteriia</taxon>
        <taxon>Flavobacteriales</taxon>
        <taxon>Flavobacteriaceae</taxon>
        <taxon>Gelidibacter</taxon>
    </lineage>
</organism>
<dbReference type="InterPro" id="IPR028098">
    <property type="entry name" value="Glyco_trans_4-like_N"/>
</dbReference>
<feature type="domain" description="Glycosyltransferase subfamily 4-like N-terminal" evidence="1">
    <location>
        <begin position="106"/>
        <end position="233"/>
    </location>
</feature>
<protein>
    <submittedName>
        <fullName evidence="2">Glycosyltransferase</fullName>
    </submittedName>
</protein>
<proteinExistence type="predicted"/>
<comment type="caution">
    <text evidence="2">The sequence shown here is derived from an EMBL/GenBank/DDBJ whole genome shotgun (WGS) entry which is preliminary data.</text>
</comment>
<dbReference type="SUPFAM" id="SSF53756">
    <property type="entry name" value="UDP-Glycosyltransferase/glycogen phosphorylase"/>
    <property type="match status" value="1"/>
</dbReference>
<reference evidence="2 3" key="1">
    <citation type="submission" date="2020-07" db="EMBL/GenBank/DDBJ databases">
        <title>Bacterium isolated from marine sediment.</title>
        <authorList>
            <person name="Shang D."/>
        </authorList>
    </citation>
    <scope>NUCLEOTIDE SEQUENCE [LARGE SCALE GENOMIC DNA]</scope>
    <source>
        <strain evidence="2 3">F6074</strain>
    </source>
</reference>
<sequence>MQKKALIITYYWPPAGGPGVQRWLKFVKYLPDYNVHPVVYIPENPSYPMLDDSLIDEIPKNITIVKQPINEPYKLAEFFSKQSSKTISSGVIPKTKKQSHVQRLMLYVRGNYFIPDARKAWVKPSVNYLSEYIRKENIEIIITTGPPHSLHLIGLQLKTQLGIPWIADFRDPWTTIGYHKKLKLSVSATKKHKQLEKQVLTTADHIIVTSQNTKKEFETKSNQPITVITNGYDNHKLIKVSKDSKFSLAHIGSLLSERNPIVLWKVLGELIDEHKDFRHEFILRLIGVVSAEVLHEVKKFIPEQNIALVGYVNHKEALISQRQSQLLLMIEIDSEDTKAIIPGKLFEYMVAETPIISVGPKDSDVERILQSTNTGRYFYYDDGAQLKEHLLSCYKEFKNSALASYPIGLQQYSRKALTKKLADLINDLS</sequence>
<dbReference type="Gene3D" id="3.40.50.2000">
    <property type="entry name" value="Glycogen Phosphorylase B"/>
    <property type="match status" value="2"/>
</dbReference>
<name>A0A7W2M6J2_9FLAO</name>
<dbReference type="Pfam" id="PF13439">
    <property type="entry name" value="Glyco_transf_4"/>
    <property type="match status" value="1"/>
</dbReference>